<evidence type="ECO:0000256" key="6">
    <source>
        <dbReference type="ARBA" id="ARBA00022918"/>
    </source>
</evidence>
<feature type="region of interest" description="Disordered" evidence="7">
    <location>
        <begin position="254"/>
        <end position="275"/>
    </location>
</feature>
<evidence type="ECO:0000259" key="10">
    <source>
        <dbReference type="Pfam" id="PF17921"/>
    </source>
</evidence>
<evidence type="ECO:0000256" key="5">
    <source>
        <dbReference type="ARBA" id="ARBA00022801"/>
    </source>
</evidence>
<evidence type="ECO:0000259" key="9">
    <source>
        <dbReference type="Pfam" id="PF17917"/>
    </source>
</evidence>
<keyword evidence="3" id="KW-0540">Nuclease</keyword>
<dbReference type="SUPFAM" id="SSF56672">
    <property type="entry name" value="DNA/RNA polymerases"/>
    <property type="match status" value="1"/>
</dbReference>
<dbReference type="Pfam" id="PF17917">
    <property type="entry name" value="RT_RNaseH"/>
    <property type="match status" value="1"/>
</dbReference>
<sequence length="1164" mass="133179">MAEPSKSLKTNTPNAERVTVEDQGDSSTSQLGLEGWQPPAVQVQPVTQQLAQPQVQPAVSVMPLAETFPRIEEPPPFKGERQPPLTEGQAILQAMQVMQRSQMTIWEEILAERAERRKERGDKEDSEKSHGSGSAPLAIDHSQYLTREDISQILLEARRIEDSSYVDVRPPYLKEVARKPYSANYISPMFLKYDGRIGNAKEYVRRFMDALTAHAHNHDLRKKEFLKSLEGHAFSWYDSLAPEVARRTSCLVKNHSKGTVGGSSSATRKSWKRGREGKKIEVSVLEEPKKEYLNKKRERRDEPPSPIDIPKDNFLELFLVWVKDGVVTLPPMKKEPSHEEKRSSNFCGYHRRRSHHTINCYTLEGQGSSHDVCQRMRIIREMEKVPLEQLESLRALAHIMAQDSYSRAINRERALYVIAFVGESCLKRALVDTSVCTNVILASTLKAIGIPKEKIILRPITVYGIGAQQQDTLGYVNLEIKVGSIRSRTSFHVLDGAASYHIILGRAWLHMHKAMNSTYHQCVKAIWKRKEVTIPATPAPFDELEAYFFEAAQCGDLAPFRENNIKAMKATVLPKWKEIVKKEDEEEKEPAKKVTKFTKPERKIRRVLHVKELKAPKCMEDGIKGAQRELQEVNIGEPRQSKPIKISKDLQEEENQRLMKLWRDFKDIFAWEYGEMSRLDPEIVSHKLNEDEHGKEKPVYYINRLMRGLELRYSMAEKICLSLVFAVQKFRHYFLAHEIHLVSKSSPVKYLLTRPLLSGRTVKWALTLFEFDIKCIGVAAIKGQVVTNLLANFFGTKELELPREEIMIIEEEVWQMYFDGSFMVKGGGARVVLMSPSKEHVFAYKLDFPCSNNEAKYEALLVGLRVAKELGVKKLQVFGDSELVIKQSDGSYGVKSVNLAVYRAITQRLIPSFLSIEFNVVGRNDNCLTDSLAKKKLESLVEKKVRPKDWRKTYLDALAKREVPEATTLWHLKDYIPIGGVLYRKGQEGLLMRCVSREGLAYLTRTHSKQACENCSTSMPDYAEAFVGEASIVDWREPFIEYLNTGALPQNPSEAAKIKRFAKRFKVENGELYKKRFDGSWLSCVLTGEVMLLLSILHEGDASGHPSRRRLWQITLHQGLYWPTMEEDAMKYMKRCLKCQKHGDEIDTNHQSLKPTSTSRPFHT</sequence>
<dbReference type="Pfam" id="PF17921">
    <property type="entry name" value="Integrase_H2C2"/>
    <property type="match status" value="1"/>
</dbReference>
<feature type="domain" description="RNase H type-1" evidence="8">
    <location>
        <begin position="819"/>
        <end position="935"/>
    </location>
</feature>
<accession>A0A2N9J562</accession>
<dbReference type="AlphaFoldDB" id="A0A2N9J562"/>
<dbReference type="GO" id="GO:0003964">
    <property type="term" value="F:RNA-directed DNA polymerase activity"/>
    <property type="evidence" value="ECO:0007669"/>
    <property type="project" value="UniProtKB-KW"/>
</dbReference>
<dbReference type="InterPro" id="IPR002156">
    <property type="entry name" value="RNaseH_domain"/>
</dbReference>
<evidence type="ECO:0000256" key="2">
    <source>
        <dbReference type="ARBA" id="ARBA00022695"/>
    </source>
</evidence>
<dbReference type="Pfam" id="PF13456">
    <property type="entry name" value="RVT_3"/>
    <property type="match status" value="1"/>
</dbReference>
<dbReference type="GO" id="GO:0003676">
    <property type="term" value="F:nucleic acid binding"/>
    <property type="evidence" value="ECO:0007669"/>
    <property type="project" value="InterPro"/>
</dbReference>
<dbReference type="InterPro" id="IPR043502">
    <property type="entry name" value="DNA/RNA_pol_sf"/>
</dbReference>
<dbReference type="CDD" id="cd09279">
    <property type="entry name" value="RNase_HI_like"/>
    <property type="match status" value="1"/>
</dbReference>
<dbReference type="InterPro" id="IPR041588">
    <property type="entry name" value="Integrase_H2C2"/>
</dbReference>
<feature type="region of interest" description="Disordered" evidence="7">
    <location>
        <begin position="1"/>
        <end position="40"/>
    </location>
</feature>
<gene>
    <name evidence="11" type="ORF">FSB_LOCUS59617</name>
</gene>
<dbReference type="Gene3D" id="1.10.340.70">
    <property type="match status" value="1"/>
</dbReference>
<keyword evidence="4" id="KW-0255">Endonuclease</keyword>
<evidence type="ECO:0000256" key="7">
    <source>
        <dbReference type="SAM" id="MobiDB-lite"/>
    </source>
</evidence>
<protein>
    <submittedName>
        <fullName evidence="11">Uncharacterized protein</fullName>
    </submittedName>
</protein>
<evidence type="ECO:0000313" key="11">
    <source>
        <dbReference type="EMBL" id="SPD31735.1"/>
    </source>
</evidence>
<dbReference type="SUPFAM" id="SSF53098">
    <property type="entry name" value="Ribonuclease H-like"/>
    <property type="match status" value="1"/>
</dbReference>
<keyword evidence="2" id="KW-0548">Nucleotidyltransferase</keyword>
<proteinExistence type="predicted"/>
<feature type="region of interest" description="Disordered" evidence="7">
    <location>
        <begin position="116"/>
        <end position="137"/>
    </location>
</feature>
<feature type="domain" description="Integrase zinc-binding" evidence="10">
    <location>
        <begin position="1092"/>
        <end position="1142"/>
    </location>
</feature>
<feature type="domain" description="Reverse transcriptase RNase H-like" evidence="9">
    <location>
        <begin position="690"/>
        <end position="771"/>
    </location>
</feature>
<evidence type="ECO:0000256" key="1">
    <source>
        <dbReference type="ARBA" id="ARBA00022679"/>
    </source>
</evidence>
<dbReference type="Gene3D" id="3.30.420.10">
    <property type="entry name" value="Ribonuclease H-like superfamily/Ribonuclease H"/>
    <property type="match status" value="1"/>
</dbReference>
<dbReference type="Gene3D" id="2.40.70.10">
    <property type="entry name" value="Acid Proteases"/>
    <property type="match status" value="1"/>
</dbReference>
<dbReference type="InterPro" id="IPR012337">
    <property type="entry name" value="RNaseH-like_sf"/>
</dbReference>
<feature type="compositionally biased region" description="Basic and acidic residues" evidence="7">
    <location>
        <begin position="116"/>
        <end position="130"/>
    </location>
</feature>
<dbReference type="InterPro" id="IPR041373">
    <property type="entry name" value="RT_RNaseH"/>
</dbReference>
<evidence type="ECO:0000259" key="8">
    <source>
        <dbReference type="Pfam" id="PF13456"/>
    </source>
</evidence>
<reference evidence="11" key="1">
    <citation type="submission" date="2018-02" db="EMBL/GenBank/DDBJ databases">
        <authorList>
            <person name="Cohen D.B."/>
            <person name="Kent A.D."/>
        </authorList>
    </citation>
    <scope>NUCLEOTIDE SEQUENCE</scope>
</reference>
<dbReference type="InterPro" id="IPR021109">
    <property type="entry name" value="Peptidase_aspartic_dom_sf"/>
</dbReference>
<organism evidence="11">
    <name type="scientific">Fagus sylvatica</name>
    <name type="common">Beechnut</name>
    <dbReference type="NCBI Taxonomy" id="28930"/>
    <lineage>
        <taxon>Eukaryota</taxon>
        <taxon>Viridiplantae</taxon>
        <taxon>Streptophyta</taxon>
        <taxon>Embryophyta</taxon>
        <taxon>Tracheophyta</taxon>
        <taxon>Spermatophyta</taxon>
        <taxon>Magnoliopsida</taxon>
        <taxon>eudicotyledons</taxon>
        <taxon>Gunneridae</taxon>
        <taxon>Pentapetalae</taxon>
        <taxon>rosids</taxon>
        <taxon>fabids</taxon>
        <taxon>Fagales</taxon>
        <taxon>Fagaceae</taxon>
        <taxon>Fagus</taxon>
    </lineage>
</organism>
<name>A0A2N9J562_FAGSY</name>
<evidence type="ECO:0000256" key="4">
    <source>
        <dbReference type="ARBA" id="ARBA00022759"/>
    </source>
</evidence>
<dbReference type="InterPro" id="IPR036397">
    <property type="entry name" value="RNaseH_sf"/>
</dbReference>
<keyword evidence="1" id="KW-0808">Transferase</keyword>
<dbReference type="PANTHER" id="PTHR48475:SF1">
    <property type="entry name" value="RNASE H TYPE-1 DOMAIN-CONTAINING PROTEIN"/>
    <property type="match status" value="1"/>
</dbReference>
<keyword evidence="5" id="KW-0378">Hydrolase</keyword>
<evidence type="ECO:0000256" key="3">
    <source>
        <dbReference type="ARBA" id="ARBA00022722"/>
    </source>
</evidence>
<dbReference type="CDD" id="cd00303">
    <property type="entry name" value="retropepsin_like"/>
    <property type="match status" value="1"/>
</dbReference>
<dbReference type="PANTHER" id="PTHR48475">
    <property type="entry name" value="RIBONUCLEASE H"/>
    <property type="match status" value="1"/>
</dbReference>
<keyword evidence="6" id="KW-0695">RNA-directed DNA polymerase</keyword>
<dbReference type="GO" id="GO:0004523">
    <property type="term" value="F:RNA-DNA hybrid ribonuclease activity"/>
    <property type="evidence" value="ECO:0007669"/>
    <property type="project" value="InterPro"/>
</dbReference>
<dbReference type="EMBL" id="OIVN01006375">
    <property type="protein sequence ID" value="SPD31735.1"/>
    <property type="molecule type" value="Genomic_DNA"/>
</dbReference>